<evidence type="ECO:0000256" key="10">
    <source>
        <dbReference type="ARBA" id="ARBA00048988"/>
    </source>
</evidence>
<dbReference type="GO" id="GO:0000725">
    <property type="term" value="P:recombinational repair"/>
    <property type="evidence" value="ECO:0007669"/>
    <property type="project" value="TreeGrafter"/>
</dbReference>
<evidence type="ECO:0000259" key="13">
    <source>
        <dbReference type="PROSITE" id="PS51217"/>
    </source>
</evidence>
<evidence type="ECO:0000313" key="15">
    <source>
        <dbReference type="Proteomes" id="UP000824087"/>
    </source>
</evidence>
<evidence type="ECO:0000256" key="7">
    <source>
        <dbReference type="ARBA" id="ARBA00023235"/>
    </source>
</evidence>
<feature type="domain" description="UvrD-like helicase C-terminal" evidence="13">
    <location>
        <begin position="294"/>
        <end position="556"/>
    </location>
</feature>
<dbReference type="GO" id="GO:0016787">
    <property type="term" value="F:hydrolase activity"/>
    <property type="evidence" value="ECO:0007669"/>
    <property type="project" value="UniProtKB-UniRule"/>
</dbReference>
<dbReference type="Proteomes" id="UP000824087">
    <property type="component" value="Unassembled WGS sequence"/>
</dbReference>
<dbReference type="AlphaFoldDB" id="A0A9D1L3X2"/>
<keyword evidence="3 11" id="KW-0378">Hydrolase</keyword>
<dbReference type="Pfam" id="PF13361">
    <property type="entry name" value="UvrD_C"/>
    <property type="match status" value="1"/>
</dbReference>
<dbReference type="GO" id="GO:0005524">
    <property type="term" value="F:ATP binding"/>
    <property type="evidence" value="ECO:0007669"/>
    <property type="project" value="UniProtKB-UniRule"/>
</dbReference>
<dbReference type="InterPro" id="IPR000212">
    <property type="entry name" value="DNA_helicase_UvrD/REP"/>
</dbReference>
<keyword evidence="2 11" id="KW-0547">Nucleotide-binding</keyword>
<comment type="caution">
    <text evidence="14">The sequence shown here is derived from an EMBL/GenBank/DDBJ whole genome shotgun (WGS) entry which is preliminary data.</text>
</comment>
<evidence type="ECO:0000256" key="9">
    <source>
        <dbReference type="ARBA" id="ARBA00034808"/>
    </source>
</evidence>
<dbReference type="Pfam" id="PF21196">
    <property type="entry name" value="PcrA_UvrD_tudor"/>
    <property type="match status" value="1"/>
</dbReference>
<keyword evidence="4 11" id="KW-0347">Helicase</keyword>
<dbReference type="SUPFAM" id="SSF52540">
    <property type="entry name" value="P-loop containing nucleoside triphosphate hydrolases"/>
    <property type="match status" value="1"/>
</dbReference>
<dbReference type="CDD" id="cd18807">
    <property type="entry name" value="SF1_C_UvrD"/>
    <property type="match status" value="1"/>
</dbReference>
<dbReference type="Gene3D" id="1.10.486.10">
    <property type="entry name" value="PCRA, domain 4"/>
    <property type="match status" value="1"/>
</dbReference>
<evidence type="ECO:0000256" key="6">
    <source>
        <dbReference type="ARBA" id="ARBA00023125"/>
    </source>
</evidence>
<dbReference type="FunFam" id="1.10.10.160:FF:000001">
    <property type="entry name" value="ATP-dependent DNA helicase"/>
    <property type="match status" value="1"/>
</dbReference>
<evidence type="ECO:0000256" key="2">
    <source>
        <dbReference type="ARBA" id="ARBA00022741"/>
    </source>
</evidence>
<accession>A0A9D1L3X2</accession>
<dbReference type="InterPro" id="IPR027417">
    <property type="entry name" value="P-loop_NTPase"/>
</dbReference>
<dbReference type="PROSITE" id="PS51198">
    <property type="entry name" value="UVRD_HELICASE_ATP_BIND"/>
    <property type="match status" value="1"/>
</dbReference>
<dbReference type="InterPro" id="IPR014017">
    <property type="entry name" value="DNA_helicase_UvrD-like_C"/>
</dbReference>
<dbReference type="PROSITE" id="PS51217">
    <property type="entry name" value="UVRD_HELICASE_CTER"/>
    <property type="match status" value="1"/>
</dbReference>
<dbReference type="Gene3D" id="3.40.50.300">
    <property type="entry name" value="P-loop containing nucleotide triphosphate hydrolases"/>
    <property type="match status" value="2"/>
</dbReference>
<protein>
    <recommendedName>
        <fullName evidence="9">DNA 3'-5' helicase</fullName>
        <ecNumber evidence="9">5.6.2.4</ecNumber>
    </recommendedName>
</protein>
<dbReference type="FunFam" id="1.10.486.10:FF:000003">
    <property type="entry name" value="ATP-dependent DNA helicase"/>
    <property type="match status" value="1"/>
</dbReference>
<evidence type="ECO:0000256" key="5">
    <source>
        <dbReference type="ARBA" id="ARBA00022840"/>
    </source>
</evidence>
<feature type="domain" description="UvrD-like helicase ATP-binding" evidence="12">
    <location>
        <begin position="14"/>
        <end position="293"/>
    </location>
</feature>
<reference evidence="14" key="1">
    <citation type="submission" date="2020-10" db="EMBL/GenBank/DDBJ databases">
        <authorList>
            <person name="Gilroy R."/>
        </authorList>
    </citation>
    <scope>NUCLEOTIDE SEQUENCE</scope>
    <source>
        <strain evidence="14">CHK197-8231</strain>
    </source>
</reference>
<dbReference type="EC" id="5.6.2.4" evidence="9"/>
<dbReference type="GO" id="GO:0043138">
    <property type="term" value="F:3'-5' DNA helicase activity"/>
    <property type="evidence" value="ECO:0007669"/>
    <property type="project" value="UniProtKB-EC"/>
</dbReference>
<keyword evidence="6" id="KW-0238">DNA-binding</keyword>
<dbReference type="GO" id="GO:0003677">
    <property type="term" value="F:DNA binding"/>
    <property type="evidence" value="ECO:0007669"/>
    <property type="project" value="UniProtKB-KW"/>
</dbReference>
<evidence type="ECO:0000259" key="12">
    <source>
        <dbReference type="PROSITE" id="PS51198"/>
    </source>
</evidence>
<dbReference type="EMBL" id="DVML01000012">
    <property type="protein sequence ID" value="HIU22343.1"/>
    <property type="molecule type" value="Genomic_DNA"/>
</dbReference>
<gene>
    <name evidence="14" type="ORF">IAD49_02045</name>
</gene>
<keyword evidence="5 11" id="KW-0067">ATP-binding</keyword>
<feature type="binding site" evidence="11">
    <location>
        <begin position="35"/>
        <end position="42"/>
    </location>
    <ligand>
        <name>ATP</name>
        <dbReference type="ChEBI" id="CHEBI:30616"/>
    </ligand>
</feature>
<name>A0A9D1L3X2_9BACT</name>
<dbReference type="GO" id="GO:0033202">
    <property type="term" value="C:DNA helicase complex"/>
    <property type="evidence" value="ECO:0007669"/>
    <property type="project" value="TreeGrafter"/>
</dbReference>
<evidence type="ECO:0000256" key="4">
    <source>
        <dbReference type="ARBA" id="ARBA00022806"/>
    </source>
</evidence>
<dbReference type="PANTHER" id="PTHR11070:SF2">
    <property type="entry name" value="ATP-DEPENDENT DNA HELICASE SRS2"/>
    <property type="match status" value="1"/>
</dbReference>
<comment type="similarity">
    <text evidence="1">Belongs to the helicase family. UvrD subfamily.</text>
</comment>
<reference evidence="14" key="2">
    <citation type="journal article" date="2021" name="PeerJ">
        <title>Extensive microbial diversity within the chicken gut microbiome revealed by metagenomics and culture.</title>
        <authorList>
            <person name="Gilroy R."/>
            <person name="Ravi A."/>
            <person name="Getino M."/>
            <person name="Pursley I."/>
            <person name="Horton D.L."/>
            <person name="Alikhan N.F."/>
            <person name="Baker D."/>
            <person name="Gharbi K."/>
            <person name="Hall N."/>
            <person name="Watson M."/>
            <person name="Adriaenssens E.M."/>
            <person name="Foster-Nyarko E."/>
            <person name="Jarju S."/>
            <person name="Secka A."/>
            <person name="Antonio M."/>
            <person name="Oren A."/>
            <person name="Chaudhuri R.R."/>
            <person name="La Ragione R."/>
            <person name="Hildebrand F."/>
            <person name="Pallen M.J."/>
        </authorList>
    </citation>
    <scope>NUCLEOTIDE SEQUENCE</scope>
    <source>
        <strain evidence="14">CHK197-8231</strain>
    </source>
</reference>
<evidence type="ECO:0000256" key="3">
    <source>
        <dbReference type="ARBA" id="ARBA00022801"/>
    </source>
</evidence>
<comment type="catalytic activity">
    <reaction evidence="8">
        <text>Couples ATP hydrolysis with the unwinding of duplex DNA by translocating in the 3'-5' direction.</text>
        <dbReference type="EC" id="5.6.2.4"/>
    </reaction>
</comment>
<dbReference type="Pfam" id="PF00580">
    <property type="entry name" value="UvrD-helicase"/>
    <property type="match status" value="1"/>
</dbReference>
<keyword evidence="7" id="KW-0413">Isomerase</keyword>
<evidence type="ECO:0000313" key="14">
    <source>
        <dbReference type="EMBL" id="HIU22343.1"/>
    </source>
</evidence>
<dbReference type="PANTHER" id="PTHR11070">
    <property type="entry name" value="UVRD / RECB / PCRA DNA HELICASE FAMILY MEMBER"/>
    <property type="match status" value="1"/>
</dbReference>
<evidence type="ECO:0000256" key="1">
    <source>
        <dbReference type="ARBA" id="ARBA00009922"/>
    </source>
</evidence>
<evidence type="ECO:0000256" key="8">
    <source>
        <dbReference type="ARBA" id="ARBA00034617"/>
    </source>
</evidence>
<dbReference type="GO" id="GO:0005829">
    <property type="term" value="C:cytosol"/>
    <property type="evidence" value="ECO:0007669"/>
    <property type="project" value="TreeGrafter"/>
</dbReference>
<comment type="catalytic activity">
    <reaction evidence="10">
        <text>ATP + H2O = ADP + phosphate + H(+)</text>
        <dbReference type="Rhea" id="RHEA:13065"/>
        <dbReference type="ChEBI" id="CHEBI:15377"/>
        <dbReference type="ChEBI" id="CHEBI:15378"/>
        <dbReference type="ChEBI" id="CHEBI:30616"/>
        <dbReference type="ChEBI" id="CHEBI:43474"/>
        <dbReference type="ChEBI" id="CHEBI:456216"/>
        <dbReference type="EC" id="5.6.2.4"/>
    </reaction>
</comment>
<dbReference type="InterPro" id="IPR014016">
    <property type="entry name" value="UvrD-like_ATP-bd"/>
</dbReference>
<dbReference type="GO" id="GO:0009314">
    <property type="term" value="P:response to radiation"/>
    <property type="evidence" value="ECO:0007669"/>
    <property type="project" value="UniProtKB-ARBA"/>
</dbReference>
<sequence>MMVITIEVRRMNLDTLNKEQREAVTTTEGPLLVLAGAGSGKTRVLTTRIAYLIEEVGIAPEHILAITFTNKAAKEMKDRVFQMLGGIAYQIQISTFHSFGLLIVRENVDMLGYQPNFTILDSDDSLTVIKKIMKEMGLDQKEYNPRAIKNRISGAKNEMLSPIQYEQFANTDFEQKVLDVYYAYEKKLKATNSVDFDDLLLLPLQLFKDHPNLLQDYQERFQYILVDEYQDTNMAQYLLIKMISARYKNVCVVGDNDQSIYSFRGANYRNILNFEKDYKKPKVIMLEENYRSTKNILNAANGVIQNNKERKDKNLWTHNEEGDKVVYHRSTDEKDEAFYVTNEIQKLLLKGIAPEQIAVLYRTNAQSRSIEDVLLRENIPYKVIGSFYFYNRKEIKDLIAYMKLIYNPKDDTSLLRIINTPKRGIGAKTIEHLTEKARIEGISLFDAIESGKEMQFKQLIETLIAEKDNSSLTELVDLILSQSGMREELESEKSMEADIRLENLEEFKTITKNFEERNGIISLDEFLMEISLVTDIEEHKNRTDVVTLMTVHSAKGLEFDYVFMIGLEEGIFPHQNSFLEADGIEEERRLCYVAMTRARKKLWLVNAKRRTLYGMDHMNPPSRFLQEVDDSYIEKDFKESTASQKVDTFVSKVDSSVEYNIGDHIVHDTFGTGVVVGVEKSILTIAFPHPTGIKKLLKGHKSIRKVEK</sequence>
<proteinExistence type="inferred from homology"/>
<organism evidence="14 15">
    <name type="scientific">Candidatus Fimihabitans intestinipullorum</name>
    <dbReference type="NCBI Taxonomy" id="2840820"/>
    <lineage>
        <taxon>Bacteria</taxon>
        <taxon>Bacillati</taxon>
        <taxon>Mycoplasmatota</taxon>
        <taxon>Mycoplasmatota incertae sedis</taxon>
        <taxon>Candidatus Fimihabitans</taxon>
    </lineage>
</organism>
<dbReference type="CDD" id="cd17932">
    <property type="entry name" value="DEXQc_UvrD"/>
    <property type="match status" value="1"/>
</dbReference>
<dbReference type="InterPro" id="IPR013986">
    <property type="entry name" value="DExx_box_DNA_helicase_dom_sf"/>
</dbReference>
<evidence type="ECO:0000256" key="11">
    <source>
        <dbReference type="PROSITE-ProRule" id="PRU00560"/>
    </source>
</evidence>
<dbReference type="Gene3D" id="1.10.10.160">
    <property type="match status" value="1"/>
</dbReference>